<reference evidence="2" key="1">
    <citation type="submission" date="2019-01" db="EMBL/GenBank/DDBJ databases">
        <title>Draft genome sequences of three monokaryotic isolates of the white-rot basidiomycete fungus Dichomitus squalens.</title>
        <authorList>
            <consortium name="DOE Joint Genome Institute"/>
            <person name="Lopez S.C."/>
            <person name="Andreopoulos B."/>
            <person name="Pangilinan J."/>
            <person name="Lipzen A."/>
            <person name="Riley R."/>
            <person name="Ahrendt S."/>
            <person name="Ng V."/>
            <person name="Barry K."/>
            <person name="Daum C."/>
            <person name="Grigoriev I.V."/>
            <person name="Hilden K.S."/>
            <person name="Makela M.R."/>
            <person name="de Vries R.P."/>
        </authorList>
    </citation>
    <scope>NUCLEOTIDE SEQUENCE [LARGE SCALE GENOMIC DNA]</scope>
    <source>
        <strain evidence="2">OM18370.1</strain>
    </source>
</reference>
<dbReference type="InterPro" id="IPR029058">
    <property type="entry name" value="AB_hydrolase_fold"/>
</dbReference>
<dbReference type="EMBL" id="ML143387">
    <property type="protein sequence ID" value="TBU35330.1"/>
    <property type="molecule type" value="Genomic_DNA"/>
</dbReference>
<evidence type="ECO:0000259" key="1">
    <source>
        <dbReference type="Pfam" id="PF09994"/>
    </source>
</evidence>
<organism evidence="2">
    <name type="scientific">Dichomitus squalens</name>
    <dbReference type="NCBI Taxonomy" id="114155"/>
    <lineage>
        <taxon>Eukaryota</taxon>
        <taxon>Fungi</taxon>
        <taxon>Dikarya</taxon>
        <taxon>Basidiomycota</taxon>
        <taxon>Agaricomycotina</taxon>
        <taxon>Agaricomycetes</taxon>
        <taxon>Polyporales</taxon>
        <taxon>Polyporaceae</taxon>
        <taxon>Dichomitus</taxon>
    </lineage>
</organism>
<accession>A0A4Q9N400</accession>
<gene>
    <name evidence="2" type="ORF">BD311DRAFT_682031</name>
</gene>
<evidence type="ECO:0000313" key="2">
    <source>
        <dbReference type="EMBL" id="TBU35330.1"/>
    </source>
</evidence>
<protein>
    <recommendedName>
        <fullName evidence="1">T6SS Phospholipase effector Tle1-like catalytic domain-containing protein</fullName>
    </recommendedName>
</protein>
<dbReference type="Proteomes" id="UP000292957">
    <property type="component" value="Unassembled WGS sequence"/>
</dbReference>
<sequence length="480" mass="53259">MTDYYPAADSLGPREFNTVEPGLATAYKRIIVCCDGTWDDALDATARWKYSNVTRIARAIKHIDDRHGSPIHQVVFYQSGIGTENLYDKVVDGVTGANLANKVEEAYGFIAQNYQPGDELFLFGFSRGAYTARMVAMFIGAIGVLNSTQMDHFADIFLAYQKRGKAEDPEDIQKLDAQLAPWTSDHGPGKRRAAIGPKGFSIKVIGVFDTVGSVGLPEELTLGNEKMKNIFGFPDHLLGTHVERAYHAMAINETRADFDVAKFEQTPEGRRKGQVLKQCWFTGCHSDIGGGYKEHDLMELTFNWIVANIEDALSLDFDYIASLPNPGKPWGTEPPHNPLVGIYSLAKSIQRKLPTQTDDITHEVIHSSVLEQKQVVPELRKVLDANPAIVATLLPWETKMKEYWAVKLHTRAPGVPDSETVVTAADADPAHQTHHASLLHKAGEAIKHIKHGDVHKEHVKDWLGKLVHESNIGPVVKEFL</sequence>
<name>A0A4Q9N400_9APHY</name>
<feature type="domain" description="T6SS Phospholipase effector Tle1-like catalytic" evidence="1">
    <location>
        <begin position="28"/>
        <end position="307"/>
    </location>
</feature>
<dbReference type="PANTHER" id="PTHR33840">
    <property type="match status" value="1"/>
</dbReference>
<dbReference type="OrthoDB" id="3057168at2759"/>
<dbReference type="InterPro" id="IPR018712">
    <property type="entry name" value="Tle1-like_cat"/>
</dbReference>
<dbReference type="Pfam" id="PF09994">
    <property type="entry name" value="T6SS_Tle1-like_cat"/>
    <property type="match status" value="1"/>
</dbReference>
<dbReference type="SUPFAM" id="SSF53474">
    <property type="entry name" value="alpha/beta-Hydrolases"/>
    <property type="match status" value="1"/>
</dbReference>
<dbReference type="AlphaFoldDB" id="A0A4Q9N400"/>
<dbReference type="PANTHER" id="PTHR33840:SF1">
    <property type="entry name" value="TLE1 PHOSPHOLIPASE DOMAIN-CONTAINING PROTEIN"/>
    <property type="match status" value="1"/>
</dbReference>
<proteinExistence type="predicted"/>